<reference evidence="1" key="1">
    <citation type="journal article" date="2010" name="BMC Genomics">
        <title>Homeolog loss and expression changes in natural populations of the recently and repeatedly formed allotetraploid Tragopogon mirus (Asteraceae).</title>
        <authorList>
            <person name="Koh J."/>
            <person name="Soltis P.S."/>
            <person name="Soltis D.E."/>
        </authorList>
    </citation>
    <scope>NUCLEOTIDE SEQUENCE</scope>
    <source>
        <tissue evidence="1">Leaf</tissue>
    </source>
</reference>
<dbReference type="AlphaFoldDB" id="D5JWU0"/>
<accession>D5JWU0</accession>
<feature type="non-terminal residue" evidence="1">
    <location>
        <position position="129"/>
    </location>
</feature>
<name>D5JWU0_TRADU</name>
<dbReference type="EMBL" id="GU354203">
    <property type="protein sequence ID" value="ADE06498.1"/>
    <property type="molecule type" value="Genomic_DNA"/>
</dbReference>
<proteinExistence type="predicted"/>
<feature type="non-terminal residue" evidence="1">
    <location>
        <position position="1"/>
    </location>
</feature>
<organism evidence="1">
    <name type="scientific">Tragopogon dubius</name>
    <name type="common">Western goat's beard</name>
    <dbReference type="NCBI Taxonomy" id="45322"/>
    <lineage>
        <taxon>Eukaryota</taxon>
        <taxon>Viridiplantae</taxon>
        <taxon>Streptophyta</taxon>
        <taxon>Embryophyta</taxon>
        <taxon>Tracheophyta</taxon>
        <taxon>Spermatophyta</taxon>
        <taxon>Magnoliopsida</taxon>
        <taxon>eudicotyledons</taxon>
        <taxon>Gunneridae</taxon>
        <taxon>Pentapetalae</taxon>
        <taxon>asterids</taxon>
        <taxon>campanulids</taxon>
        <taxon>Asterales</taxon>
        <taxon>Asteraceae</taxon>
        <taxon>Cichorioideae</taxon>
        <taxon>Cichorieae</taxon>
        <taxon>Scorzonerinae</taxon>
        <taxon>Tragopogon</taxon>
    </lineage>
</organism>
<evidence type="ECO:0000313" key="1">
    <source>
        <dbReference type="EMBL" id="ADE06498.1"/>
    </source>
</evidence>
<sequence length="129" mass="14442">KSTVGQKSSGFQMMNSSAAVAMILNSQGSSVDMFFVFCPQITVSMSHISIYPFVGEVKLVQEMTKMPRTRCYSYSRWFKEFPGACNDMAYDDDDDDSTPDSLILPEVEDSDNSIVHGFTRHSNVVMTKL</sequence>
<protein>
    <submittedName>
        <fullName evidence="1">Putative far-red impaired response protein</fullName>
    </submittedName>
</protein>